<organism evidence="1 2">
    <name type="scientific">Stutzerimonas zhaodongensis</name>
    <dbReference type="NCBI Taxonomy" id="1176257"/>
    <lineage>
        <taxon>Bacteria</taxon>
        <taxon>Pseudomonadati</taxon>
        <taxon>Pseudomonadota</taxon>
        <taxon>Gammaproteobacteria</taxon>
        <taxon>Pseudomonadales</taxon>
        <taxon>Pseudomonadaceae</taxon>
        <taxon>Stutzerimonas</taxon>
    </lineage>
</organism>
<dbReference type="RefSeq" id="WP_122166073.1">
    <property type="nucleotide sequence ID" value="NZ_JAMOIB010000015.1"/>
</dbReference>
<dbReference type="EMBL" id="RFFM01000002">
    <property type="protein sequence ID" value="RMH90558.1"/>
    <property type="molecule type" value="Genomic_DNA"/>
</dbReference>
<sequence length="72" mass="7907">MTQFRPALQMPCACLKAPPLAYALIDSGVEGAGQEQGQRSIAELERYRDDRLLAVLAAIKETKARHGFGFTE</sequence>
<gene>
    <name evidence="1" type="ORF">EA797_13835</name>
</gene>
<evidence type="ECO:0000313" key="2">
    <source>
        <dbReference type="Proteomes" id="UP000269774"/>
    </source>
</evidence>
<dbReference type="Proteomes" id="UP000269774">
    <property type="component" value="Unassembled WGS sequence"/>
</dbReference>
<protein>
    <submittedName>
        <fullName evidence="1">Uncharacterized protein</fullName>
    </submittedName>
</protein>
<accession>A0A3M2HNE6</accession>
<proteinExistence type="predicted"/>
<reference evidence="1 2" key="1">
    <citation type="submission" date="2018-10" db="EMBL/GenBank/DDBJ databases">
        <title>Pseudomonas zhaodongensis NEAU-ST5-21(T) genome.</title>
        <authorList>
            <person name="Peng J."/>
            <person name="Liu Z.-P."/>
        </authorList>
    </citation>
    <scope>NUCLEOTIDE SEQUENCE [LARGE SCALE GENOMIC DNA]</scope>
    <source>
        <strain evidence="1 2">NEAU-ST5-21</strain>
    </source>
</reference>
<name>A0A3M2HNE6_9GAMM</name>
<comment type="caution">
    <text evidence="1">The sequence shown here is derived from an EMBL/GenBank/DDBJ whole genome shotgun (WGS) entry which is preliminary data.</text>
</comment>
<evidence type="ECO:0000313" key="1">
    <source>
        <dbReference type="EMBL" id="RMH90558.1"/>
    </source>
</evidence>
<dbReference type="OrthoDB" id="9803287at2"/>
<keyword evidence="2" id="KW-1185">Reference proteome</keyword>
<dbReference type="AlphaFoldDB" id="A0A3M2HNE6"/>